<dbReference type="GO" id="GO:0043565">
    <property type="term" value="F:sequence-specific DNA binding"/>
    <property type="evidence" value="ECO:0007669"/>
    <property type="project" value="InterPro"/>
</dbReference>
<dbReference type="Gene3D" id="1.10.10.60">
    <property type="entry name" value="Homeodomain-like"/>
    <property type="match status" value="1"/>
</dbReference>
<dbReference type="SUPFAM" id="SSF46689">
    <property type="entry name" value="Homeodomain-like"/>
    <property type="match status" value="1"/>
</dbReference>
<proteinExistence type="predicted"/>
<dbReference type="SMART" id="SM00342">
    <property type="entry name" value="HTH_ARAC"/>
    <property type="match status" value="1"/>
</dbReference>
<dbReference type="PROSITE" id="PS01124">
    <property type="entry name" value="HTH_ARAC_FAMILY_2"/>
    <property type="match status" value="1"/>
</dbReference>
<keyword evidence="1" id="KW-0805">Transcription regulation</keyword>
<dbReference type="InterPro" id="IPR018060">
    <property type="entry name" value="HTH_AraC"/>
</dbReference>
<evidence type="ECO:0000313" key="5">
    <source>
        <dbReference type="EMBL" id="PKQ60650.1"/>
    </source>
</evidence>
<dbReference type="InterPro" id="IPR020449">
    <property type="entry name" value="Tscrpt_reg_AraC-type_HTH"/>
</dbReference>
<dbReference type="Proteomes" id="UP000233618">
    <property type="component" value="Unassembled WGS sequence"/>
</dbReference>
<dbReference type="AlphaFoldDB" id="A0A2N3HRG8"/>
<keyword evidence="6" id="KW-1185">Reference proteome</keyword>
<dbReference type="Pfam" id="PF12833">
    <property type="entry name" value="HTH_18"/>
    <property type="match status" value="1"/>
</dbReference>
<dbReference type="PANTHER" id="PTHR43280:SF32">
    <property type="entry name" value="TRANSCRIPTIONAL REGULATORY PROTEIN"/>
    <property type="match status" value="1"/>
</dbReference>
<sequence length="297" mass="34801">MKKSENLNEFYNRIKYKPDQELVLSKPHINVFERSACTGPLTYSRRDYYKITLILGEGRLDYADKSIYIDRPALLFSNPLIPYNWQNISKEQTGWFCIFNEFFVKQRDELLTDLPMFQLGHDKVYFPDKNAVKEIADLYRKMMVENEGSYIHKQDVLRNYLHLIVHYALRMEPAKNYEQTQNAATRITSLFMELLERQFPIDSMQNQLKLKSANDYACQLSVHTNHLNRAVKEVTGKTTTEHIAGRIIIEASELLVHTDWPVAEIAYCLGFEYAAYFNNFFKKATGITPKEARLQIV</sequence>
<dbReference type="InterPro" id="IPR009057">
    <property type="entry name" value="Homeodomain-like_sf"/>
</dbReference>
<dbReference type="GO" id="GO:0003700">
    <property type="term" value="F:DNA-binding transcription factor activity"/>
    <property type="evidence" value="ECO:0007669"/>
    <property type="project" value="InterPro"/>
</dbReference>
<gene>
    <name evidence="5" type="ORF">BZG01_20725</name>
</gene>
<dbReference type="PANTHER" id="PTHR43280">
    <property type="entry name" value="ARAC-FAMILY TRANSCRIPTIONAL REGULATOR"/>
    <property type="match status" value="1"/>
</dbReference>
<evidence type="ECO:0000256" key="3">
    <source>
        <dbReference type="ARBA" id="ARBA00023163"/>
    </source>
</evidence>
<dbReference type="EMBL" id="MVDE01000057">
    <property type="protein sequence ID" value="PKQ60650.1"/>
    <property type="molecule type" value="Genomic_DNA"/>
</dbReference>
<evidence type="ECO:0000256" key="1">
    <source>
        <dbReference type="ARBA" id="ARBA00023015"/>
    </source>
</evidence>
<evidence type="ECO:0000313" key="6">
    <source>
        <dbReference type="Proteomes" id="UP000233618"/>
    </source>
</evidence>
<evidence type="ECO:0000259" key="4">
    <source>
        <dbReference type="PROSITE" id="PS01124"/>
    </source>
</evidence>
<reference evidence="5 6" key="1">
    <citation type="journal article" date="2017" name="Front. Microbiol.">
        <title>Labilibaculum manganireducens gen. nov., sp. nov. and Labilibaculum filiforme sp. nov., Novel Bacteroidetes Isolated from Subsurface Sediments of the Baltic Sea.</title>
        <authorList>
            <person name="Vandieken V."/>
            <person name="Marshall I.P."/>
            <person name="Niemann H."/>
            <person name="Engelen B."/>
            <person name="Cypionka H."/>
        </authorList>
    </citation>
    <scope>NUCLEOTIDE SEQUENCE [LARGE SCALE GENOMIC DNA]</scope>
    <source>
        <strain evidence="5 6">59.10-2M</strain>
    </source>
</reference>
<protein>
    <submittedName>
        <fullName evidence="5">AraC family transcriptional regulator</fullName>
    </submittedName>
</protein>
<keyword evidence="2" id="KW-0238">DNA-binding</keyword>
<organism evidence="5 6">
    <name type="scientific">Labilibaculum manganireducens</name>
    <dbReference type="NCBI Taxonomy" id="1940525"/>
    <lineage>
        <taxon>Bacteria</taxon>
        <taxon>Pseudomonadati</taxon>
        <taxon>Bacteroidota</taxon>
        <taxon>Bacteroidia</taxon>
        <taxon>Marinilabiliales</taxon>
        <taxon>Marinifilaceae</taxon>
        <taxon>Labilibaculum</taxon>
    </lineage>
</organism>
<dbReference type="RefSeq" id="WP_101311766.1">
    <property type="nucleotide sequence ID" value="NZ_MVDE01000057.1"/>
</dbReference>
<keyword evidence="3" id="KW-0804">Transcription</keyword>
<comment type="caution">
    <text evidence="5">The sequence shown here is derived from an EMBL/GenBank/DDBJ whole genome shotgun (WGS) entry which is preliminary data.</text>
</comment>
<accession>A0A2N3HRG8</accession>
<feature type="domain" description="HTH araC/xylS-type" evidence="4">
    <location>
        <begin position="185"/>
        <end position="295"/>
    </location>
</feature>
<dbReference type="PRINTS" id="PR00032">
    <property type="entry name" value="HTHARAC"/>
</dbReference>
<evidence type="ECO:0000256" key="2">
    <source>
        <dbReference type="ARBA" id="ARBA00023125"/>
    </source>
</evidence>
<name>A0A2N3HRG8_9BACT</name>